<comment type="similarity">
    <text evidence="1">Belongs to the YciI family.</text>
</comment>
<dbReference type="Gene3D" id="3.30.70.1060">
    <property type="entry name" value="Dimeric alpha+beta barrel"/>
    <property type="match status" value="1"/>
</dbReference>
<sequence length="113" mass="12143">MTKYLVLIYEDEARYASATPEVFGQISQEHTDWMASVEKTGAKLLGGEALEPTPTATTVRGGEVTDGPFVETKEALGGYYLLDAPDLDTALAAARTVPARFGGVEVRPVMTFD</sequence>
<dbReference type="RefSeq" id="WP_142460551.1">
    <property type="nucleotide sequence ID" value="NZ_FXTJ01000012.1"/>
</dbReference>
<organism evidence="3 4">
    <name type="scientific">Geodermatophilus aquaeductus</name>
    <dbReference type="NCBI Taxonomy" id="1564161"/>
    <lineage>
        <taxon>Bacteria</taxon>
        <taxon>Bacillati</taxon>
        <taxon>Actinomycetota</taxon>
        <taxon>Actinomycetes</taxon>
        <taxon>Geodermatophilales</taxon>
        <taxon>Geodermatophilaceae</taxon>
        <taxon>Geodermatophilus</taxon>
    </lineage>
</organism>
<dbReference type="PANTHER" id="PTHR35174:SF3">
    <property type="entry name" value="BLL7171 PROTEIN"/>
    <property type="match status" value="1"/>
</dbReference>
<proteinExistence type="inferred from homology"/>
<name>A0A521FNQ9_9ACTN</name>
<dbReference type="InterPro" id="IPR005545">
    <property type="entry name" value="YCII"/>
</dbReference>
<accession>A0A521FNQ9</accession>
<evidence type="ECO:0000256" key="1">
    <source>
        <dbReference type="ARBA" id="ARBA00007689"/>
    </source>
</evidence>
<dbReference type="InterPro" id="IPR011008">
    <property type="entry name" value="Dimeric_a/b-barrel"/>
</dbReference>
<dbReference type="AlphaFoldDB" id="A0A521FNQ9"/>
<dbReference type="PANTHER" id="PTHR35174">
    <property type="entry name" value="BLL7171 PROTEIN-RELATED"/>
    <property type="match status" value="1"/>
</dbReference>
<dbReference type="SUPFAM" id="SSF54909">
    <property type="entry name" value="Dimeric alpha+beta barrel"/>
    <property type="match status" value="1"/>
</dbReference>
<dbReference type="Pfam" id="PF03795">
    <property type="entry name" value="YCII"/>
    <property type="match status" value="1"/>
</dbReference>
<evidence type="ECO:0000313" key="4">
    <source>
        <dbReference type="Proteomes" id="UP000317484"/>
    </source>
</evidence>
<keyword evidence="4" id="KW-1185">Reference proteome</keyword>
<evidence type="ECO:0000313" key="3">
    <source>
        <dbReference type="EMBL" id="SMO97845.1"/>
    </source>
</evidence>
<reference evidence="3 4" key="1">
    <citation type="submission" date="2017-05" db="EMBL/GenBank/DDBJ databases">
        <authorList>
            <person name="Varghese N."/>
            <person name="Submissions S."/>
        </authorList>
    </citation>
    <scope>NUCLEOTIDE SEQUENCE [LARGE SCALE GENOMIC DNA]</scope>
    <source>
        <strain evidence="3 4">DSM 46834</strain>
    </source>
</reference>
<dbReference type="EMBL" id="FXTJ01000012">
    <property type="protein sequence ID" value="SMO97845.1"/>
    <property type="molecule type" value="Genomic_DNA"/>
</dbReference>
<dbReference type="Proteomes" id="UP000317484">
    <property type="component" value="Unassembled WGS sequence"/>
</dbReference>
<evidence type="ECO:0000259" key="2">
    <source>
        <dbReference type="Pfam" id="PF03795"/>
    </source>
</evidence>
<protein>
    <submittedName>
        <fullName evidence="3">Uncharacterized conserved protein</fullName>
    </submittedName>
</protein>
<gene>
    <name evidence="3" type="ORF">SAMN06273567_11215</name>
</gene>
<feature type="domain" description="YCII-related" evidence="2">
    <location>
        <begin position="3"/>
        <end position="112"/>
    </location>
</feature>